<keyword evidence="3" id="KW-1185">Reference proteome</keyword>
<organism evidence="2 3">
    <name type="scientific">Celeribacter indicus</name>
    <dbReference type="NCBI Taxonomy" id="1208324"/>
    <lineage>
        <taxon>Bacteria</taxon>
        <taxon>Pseudomonadati</taxon>
        <taxon>Pseudomonadota</taxon>
        <taxon>Alphaproteobacteria</taxon>
        <taxon>Rhodobacterales</taxon>
        <taxon>Roseobacteraceae</taxon>
        <taxon>Celeribacter</taxon>
    </lineage>
</organism>
<evidence type="ECO:0000313" key="2">
    <source>
        <dbReference type="EMBL" id="AJE47954.1"/>
    </source>
</evidence>
<evidence type="ECO:0000313" key="3">
    <source>
        <dbReference type="Proteomes" id="UP000031521"/>
    </source>
</evidence>
<gene>
    <name evidence="2" type="ORF">P73_3239</name>
</gene>
<dbReference type="HOGENOM" id="CLU_2394410_0_0_5"/>
<dbReference type="AlphaFoldDB" id="A0A0B5DY69"/>
<feature type="compositionally biased region" description="Basic and acidic residues" evidence="1">
    <location>
        <begin position="65"/>
        <end position="87"/>
    </location>
</feature>
<dbReference type="Proteomes" id="UP000031521">
    <property type="component" value="Chromosome"/>
</dbReference>
<dbReference type="RefSeq" id="WP_043870395.1">
    <property type="nucleotide sequence ID" value="NZ_CP004393.1"/>
</dbReference>
<proteinExistence type="predicted"/>
<accession>A0A0B5DY69</accession>
<name>A0A0B5DY69_9RHOB</name>
<dbReference type="KEGG" id="cid:P73_3239"/>
<feature type="region of interest" description="Disordered" evidence="1">
    <location>
        <begin position="43"/>
        <end position="93"/>
    </location>
</feature>
<dbReference type="EMBL" id="CP004393">
    <property type="protein sequence ID" value="AJE47954.1"/>
    <property type="molecule type" value="Genomic_DNA"/>
</dbReference>
<sequence length="93" mass="10007">MAYSKQLTARIAGKVANKFPGIPAITLDSIVDEALLERERLSAARGDSVDEVAAASGTTAPSQRTEADRERDRMQARQDAALHDIKAQSRGGR</sequence>
<protein>
    <submittedName>
        <fullName evidence="2">Uncharacterized protein</fullName>
    </submittedName>
</protein>
<evidence type="ECO:0000256" key="1">
    <source>
        <dbReference type="SAM" id="MobiDB-lite"/>
    </source>
</evidence>
<reference evidence="2 3" key="1">
    <citation type="journal article" date="2014" name="Int. J. Syst. Evol. Microbiol.">
        <title>Celeribacter indicus sp. nov., a polycyclic aromatic hydrocarbon-degrading bacterium from deep-sea sediment and reclassification of Huaishuia halophila as Celeribacter halophilus comb. nov.</title>
        <authorList>
            <person name="Lai Q."/>
            <person name="Cao J."/>
            <person name="Yuan J."/>
            <person name="Li F."/>
            <person name="Shao Z."/>
        </authorList>
    </citation>
    <scope>NUCLEOTIDE SEQUENCE [LARGE SCALE GENOMIC DNA]</scope>
    <source>
        <strain evidence="2">P73</strain>
    </source>
</reference>